<evidence type="ECO:0000313" key="4">
    <source>
        <dbReference type="Proteomes" id="UP001214441"/>
    </source>
</evidence>
<feature type="compositionally biased region" description="Low complexity" evidence="1">
    <location>
        <begin position="39"/>
        <end position="57"/>
    </location>
</feature>
<feature type="signal peptide" evidence="2">
    <location>
        <begin position="1"/>
        <end position="37"/>
    </location>
</feature>
<dbReference type="Pfam" id="PF04314">
    <property type="entry name" value="PCuAC"/>
    <property type="match status" value="1"/>
</dbReference>
<dbReference type="Gene3D" id="2.60.40.1890">
    <property type="entry name" value="PCu(A)C copper chaperone"/>
    <property type="match status" value="1"/>
</dbReference>
<dbReference type="Proteomes" id="UP001214441">
    <property type="component" value="Unassembled WGS sequence"/>
</dbReference>
<protein>
    <submittedName>
        <fullName evidence="3">Copper chaperone PCu(A)C</fullName>
    </submittedName>
</protein>
<dbReference type="InterPro" id="IPR058248">
    <property type="entry name" value="Lxx211020-like"/>
</dbReference>
<name>A0ABT7A498_9ACTN</name>
<feature type="region of interest" description="Disordered" evidence="1">
    <location>
        <begin position="39"/>
        <end position="66"/>
    </location>
</feature>
<evidence type="ECO:0000256" key="2">
    <source>
        <dbReference type="SAM" id="SignalP"/>
    </source>
</evidence>
<evidence type="ECO:0000256" key="1">
    <source>
        <dbReference type="SAM" id="MobiDB-lite"/>
    </source>
</evidence>
<dbReference type="InterPro" id="IPR036182">
    <property type="entry name" value="PCuAC_sf"/>
</dbReference>
<comment type="caution">
    <text evidence="3">The sequence shown here is derived from an EMBL/GenBank/DDBJ whole genome shotgun (WGS) entry which is preliminary data.</text>
</comment>
<dbReference type="SUPFAM" id="SSF110087">
    <property type="entry name" value="DR1885-like metal-binding protein"/>
    <property type="match status" value="1"/>
</dbReference>
<accession>A0ABT7A498</accession>
<organism evidence="3 4">
    <name type="scientific">Streptomyces iconiensis</name>
    <dbReference type="NCBI Taxonomy" id="1384038"/>
    <lineage>
        <taxon>Bacteria</taxon>
        <taxon>Bacillati</taxon>
        <taxon>Actinomycetota</taxon>
        <taxon>Actinomycetes</taxon>
        <taxon>Kitasatosporales</taxon>
        <taxon>Streptomycetaceae</taxon>
        <taxon>Streptomyces</taxon>
    </lineage>
</organism>
<gene>
    <name evidence="3" type="ORF">NMN56_030360</name>
</gene>
<proteinExistence type="predicted"/>
<reference evidence="3 4" key="1">
    <citation type="submission" date="2023-05" db="EMBL/GenBank/DDBJ databases">
        <title>Streptantibioticus silvisoli sp. nov., acidotolerant actinomycetes 1 from pine litter.</title>
        <authorList>
            <person name="Swiecimska M."/>
            <person name="Golinska P."/>
            <person name="Sangal V."/>
            <person name="Wachnowicz B."/>
            <person name="Goodfellow M."/>
        </authorList>
    </citation>
    <scope>NUCLEOTIDE SEQUENCE [LARGE SCALE GENOMIC DNA]</scope>
    <source>
        <strain evidence="3 4">DSM 42109</strain>
    </source>
</reference>
<dbReference type="PANTHER" id="PTHR36302:SF1">
    <property type="entry name" value="COPPER CHAPERONE PCU(A)C"/>
    <property type="match status" value="1"/>
</dbReference>
<dbReference type="PANTHER" id="PTHR36302">
    <property type="entry name" value="BLR7088 PROTEIN"/>
    <property type="match status" value="1"/>
</dbReference>
<keyword evidence="2" id="KW-0732">Signal</keyword>
<sequence length="181" mass="18715">MKRRPKDRRTVPGTVRRTVRRSLTALALGGALTLAMTACSSSGADSGSDSASGSGAAKGRPELKVGGAYVPQPPTAKMAGGFMTVSNGGGSADKLTSVSSDVASDVQMHETVKQQMRQVTSLPVPAGGKLELSRGGNHLMLMGLKKKPVKGDTVTFVLHFQKSGSVTVKAPVEATNYTSEK</sequence>
<dbReference type="EMBL" id="JANCPR020000037">
    <property type="protein sequence ID" value="MDJ1136174.1"/>
    <property type="molecule type" value="Genomic_DNA"/>
</dbReference>
<dbReference type="InterPro" id="IPR007410">
    <property type="entry name" value="LpqE-like"/>
</dbReference>
<feature type="chain" id="PRO_5045369274" evidence="2">
    <location>
        <begin position="38"/>
        <end position="181"/>
    </location>
</feature>
<dbReference type="RefSeq" id="WP_274042994.1">
    <property type="nucleotide sequence ID" value="NZ_JANCPR020000037.1"/>
</dbReference>
<evidence type="ECO:0000313" key="3">
    <source>
        <dbReference type="EMBL" id="MDJ1136174.1"/>
    </source>
</evidence>
<keyword evidence="4" id="KW-1185">Reference proteome</keyword>